<dbReference type="HOGENOM" id="CLU_030193_2_1_1"/>
<dbReference type="STRING" id="946122.A0A0C2X988"/>
<reference evidence="10 11" key="1">
    <citation type="submission" date="2014-04" db="EMBL/GenBank/DDBJ databases">
        <title>Evolutionary Origins and Diversification of the Mycorrhizal Mutualists.</title>
        <authorList>
            <consortium name="DOE Joint Genome Institute"/>
            <consortium name="Mycorrhizal Genomics Consortium"/>
            <person name="Kohler A."/>
            <person name="Kuo A."/>
            <person name="Nagy L.G."/>
            <person name="Floudas D."/>
            <person name="Copeland A."/>
            <person name="Barry K.W."/>
            <person name="Cichocki N."/>
            <person name="Veneault-Fourrey C."/>
            <person name="LaButti K."/>
            <person name="Lindquist E.A."/>
            <person name="Lipzen A."/>
            <person name="Lundell T."/>
            <person name="Morin E."/>
            <person name="Murat C."/>
            <person name="Riley R."/>
            <person name="Ohm R."/>
            <person name="Sun H."/>
            <person name="Tunlid A."/>
            <person name="Henrissat B."/>
            <person name="Grigoriev I.V."/>
            <person name="Hibbett D.S."/>
            <person name="Martin F."/>
        </authorList>
    </citation>
    <scope>NUCLEOTIDE SEQUENCE [LARGE SCALE GENOMIC DNA]</scope>
    <source>
        <strain evidence="10 11">Koide BX008</strain>
    </source>
</reference>
<dbReference type="EMBL" id="KN818239">
    <property type="protein sequence ID" value="KIL65881.1"/>
    <property type="molecule type" value="Genomic_DNA"/>
</dbReference>
<dbReference type="OrthoDB" id="549017at2759"/>
<evidence type="ECO:0000256" key="9">
    <source>
        <dbReference type="SAM" id="Phobius"/>
    </source>
</evidence>
<evidence type="ECO:0000313" key="11">
    <source>
        <dbReference type="Proteomes" id="UP000054549"/>
    </source>
</evidence>
<gene>
    <name evidence="10" type="ORF">M378DRAFT_161509</name>
</gene>
<keyword evidence="8 9" id="KW-0472">Membrane</keyword>
<sequence length="310" mass="35095">MALIRVWRARQRISASERDNLIAVCYLMNPYILFSSLAMSTSPLENMLVLLALMFACYKKRSSTMLCVAVLVQISLSYLVILLPIAMILIVGPYSRLASPYQPNIPRLALFSLLGEFLGYHTLLTALSGFASGNWSWMSQTWGASLQLPDLTPNPGLWWYFFTEMFDHFRSFFLMVFTVHLFIYILPVCLKFQYDPLYATFCLLGIVGLFKAYPTLADSGIFISMVAVFPEIYPYLRHPIVTTMLHLHASLLMPLFHSLWLRQGTGNANFFYASTLVFACANGAAVIDCLWSGLRVALGPAREKYVIIQE</sequence>
<dbReference type="InParanoid" id="A0A0C2X988"/>
<dbReference type="GO" id="GO:0016255">
    <property type="term" value="P:attachment of GPI anchor to protein"/>
    <property type="evidence" value="ECO:0007669"/>
    <property type="project" value="InterPro"/>
</dbReference>
<feature type="transmembrane region" description="Helical" evidence="9">
    <location>
        <begin position="243"/>
        <end position="260"/>
    </location>
</feature>
<evidence type="ECO:0000256" key="8">
    <source>
        <dbReference type="ARBA" id="ARBA00023136"/>
    </source>
</evidence>
<feature type="transmembrane region" description="Helical" evidence="9">
    <location>
        <begin position="197"/>
        <end position="213"/>
    </location>
</feature>
<evidence type="ECO:0000256" key="2">
    <source>
        <dbReference type="ARBA" id="ARBA00004687"/>
    </source>
</evidence>
<dbReference type="GO" id="GO:0006506">
    <property type="term" value="P:GPI anchor biosynthetic process"/>
    <property type="evidence" value="ECO:0007669"/>
    <property type="project" value="UniProtKB-UniPathway"/>
</dbReference>
<keyword evidence="6" id="KW-0256">Endoplasmic reticulum</keyword>
<dbReference type="Pfam" id="PF06728">
    <property type="entry name" value="PIG-U"/>
    <property type="match status" value="1"/>
</dbReference>
<comment type="subcellular location">
    <subcellularLocation>
        <location evidence="1">Endoplasmic reticulum membrane</location>
        <topology evidence="1">Multi-pass membrane protein</topology>
    </subcellularLocation>
</comment>
<dbReference type="Proteomes" id="UP000054549">
    <property type="component" value="Unassembled WGS sequence"/>
</dbReference>
<dbReference type="PANTHER" id="PTHR13121">
    <property type="entry name" value="GPI TRANSAMIDASE COMPONENT PIG-U"/>
    <property type="match status" value="1"/>
</dbReference>
<protein>
    <submittedName>
        <fullName evidence="10">Uncharacterized protein</fullName>
    </submittedName>
</protein>
<dbReference type="PANTHER" id="PTHR13121:SF0">
    <property type="entry name" value="PHOSPHATIDYLINOSITOL GLYCAN ANCHOR BIOSYNTHESIS CLASS U PROTEIN"/>
    <property type="match status" value="1"/>
</dbReference>
<organism evidence="10 11">
    <name type="scientific">Amanita muscaria (strain Koide BX008)</name>
    <dbReference type="NCBI Taxonomy" id="946122"/>
    <lineage>
        <taxon>Eukaryota</taxon>
        <taxon>Fungi</taxon>
        <taxon>Dikarya</taxon>
        <taxon>Basidiomycota</taxon>
        <taxon>Agaricomycotina</taxon>
        <taxon>Agaricomycetes</taxon>
        <taxon>Agaricomycetidae</taxon>
        <taxon>Agaricales</taxon>
        <taxon>Pluteineae</taxon>
        <taxon>Amanitaceae</taxon>
        <taxon>Amanita</taxon>
    </lineage>
</organism>
<keyword evidence="7 9" id="KW-1133">Transmembrane helix</keyword>
<evidence type="ECO:0000256" key="7">
    <source>
        <dbReference type="ARBA" id="ARBA00022989"/>
    </source>
</evidence>
<keyword evidence="5 9" id="KW-0812">Transmembrane</keyword>
<feature type="transmembrane region" description="Helical" evidence="9">
    <location>
        <begin position="62"/>
        <end position="90"/>
    </location>
</feature>
<accession>A0A0C2X988</accession>
<comment type="pathway">
    <text evidence="2">Glycolipid biosynthesis; glycosylphosphatidylinositol-anchor biosynthesis.</text>
</comment>
<evidence type="ECO:0000256" key="1">
    <source>
        <dbReference type="ARBA" id="ARBA00004477"/>
    </source>
</evidence>
<evidence type="ECO:0000256" key="5">
    <source>
        <dbReference type="ARBA" id="ARBA00022692"/>
    </source>
</evidence>
<dbReference type="InterPro" id="IPR009600">
    <property type="entry name" value="PIG-U"/>
</dbReference>
<feature type="transmembrane region" description="Helical" evidence="9">
    <location>
        <begin position="110"/>
        <end position="131"/>
    </location>
</feature>
<dbReference type="FunCoup" id="A0A0C2X988">
    <property type="interactions" value="496"/>
</dbReference>
<evidence type="ECO:0000313" key="10">
    <source>
        <dbReference type="EMBL" id="KIL65881.1"/>
    </source>
</evidence>
<proteinExistence type="inferred from homology"/>
<evidence type="ECO:0000256" key="4">
    <source>
        <dbReference type="ARBA" id="ARBA00022502"/>
    </source>
</evidence>
<feature type="transmembrane region" description="Helical" evidence="9">
    <location>
        <begin position="169"/>
        <end position="190"/>
    </location>
</feature>
<dbReference type="GO" id="GO:0042765">
    <property type="term" value="C:GPI-anchor transamidase complex"/>
    <property type="evidence" value="ECO:0007669"/>
    <property type="project" value="InterPro"/>
</dbReference>
<name>A0A0C2X988_AMAMK</name>
<evidence type="ECO:0000256" key="6">
    <source>
        <dbReference type="ARBA" id="ARBA00022824"/>
    </source>
</evidence>
<feature type="transmembrane region" description="Helical" evidence="9">
    <location>
        <begin position="21"/>
        <end position="42"/>
    </location>
</feature>
<comment type="similarity">
    <text evidence="3">Belongs to the PIGU family.</text>
</comment>
<keyword evidence="4" id="KW-0337">GPI-anchor biosynthesis</keyword>
<feature type="transmembrane region" description="Helical" evidence="9">
    <location>
        <begin position="272"/>
        <end position="294"/>
    </location>
</feature>
<evidence type="ECO:0000256" key="3">
    <source>
        <dbReference type="ARBA" id="ARBA00010026"/>
    </source>
</evidence>
<keyword evidence="11" id="KW-1185">Reference proteome</keyword>
<dbReference type="UniPathway" id="UPA00196"/>
<dbReference type="AlphaFoldDB" id="A0A0C2X988"/>